<evidence type="ECO:0000313" key="5">
    <source>
        <dbReference type="EMBL" id="MBB5322413.1"/>
    </source>
</evidence>
<sequence length="341" mass="37619">MQRNLAYRLLLTLCLAAPSAQADLVVLQYHHVDDTTPNATSTSPELFEAQLDRIRELGLEVVPLMEGTRQAMAGDGGETNQVALTFDDAYESVYRQAAPLLEERQLPYTVFVNTDAVGSHGYMNWSQLKEIKASGLATIGNHSTDHDHLAQRPNEPESDWEARIEHSLDAAQQAIESQLGEALPLFAYPYGEYDKALENRLAARDWLGFGQHSGAIGPTSGDTRLPRFPMANAYGKIDSLRNKLLSRAFPVAASELPDGVLEQNPPLLTFPVSDPLSPSRLTCFASGLGRIEIENNGGVVRVQAPQAIDGRRFRYNCTHPAGQGSYYWLSQQWLNLEAPED</sequence>
<feature type="domain" description="NodB homology" evidence="4">
    <location>
        <begin position="80"/>
        <end position="341"/>
    </location>
</feature>
<dbReference type="Gene3D" id="3.20.20.370">
    <property type="entry name" value="Glycoside hydrolase/deacetylase"/>
    <property type="match status" value="1"/>
</dbReference>
<gene>
    <name evidence="5" type="ORF">HNR38_002914</name>
</gene>
<dbReference type="InterPro" id="IPR011330">
    <property type="entry name" value="Glyco_hydro/deAcase_b/a-brl"/>
</dbReference>
<dbReference type="AlphaFoldDB" id="A0A840UDY9"/>
<dbReference type="Pfam" id="PF01522">
    <property type="entry name" value="Polysacc_deac_1"/>
    <property type="match status" value="1"/>
</dbReference>
<organism evidence="5 6">
    <name type="scientific">Marinobacter oulmenensis</name>
    <dbReference type="NCBI Taxonomy" id="643747"/>
    <lineage>
        <taxon>Bacteria</taxon>
        <taxon>Pseudomonadati</taxon>
        <taxon>Pseudomonadota</taxon>
        <taxon>Gammaproteobacteria</taxon>
        <taxon>Pseudomonadales</taxon>
        <taxon>Marinobacteraceae</taxon>
        <taxon>Marinobacter</taxon>
    </lineage>
</organism>
<dbReference type="SUPFAM" id="SSF88713">
    <property type="entry name" value="Glycoside hydrolase/deacetylase"/>
    <property type="match status" value="1"/>
</dbReference>
<evidence type="ECO:0000313" key="6">
    <source>
        <dbReference type="Proteomes" id="UP000591735"/>
    </source>
</evidence>
<dbReference type="PANTHER" id="PTHR34216:SF3">
    <property type="entry name" value="POLY-BETA-1,6-N-ACETYL-D-GLUCOSAMINE N-DEACETYLASE"/>
    <property type="match status" value="1"/>
</dbReference>
<name>A0A840UDY9_9GAMM</name>
<accession>A0A840UDY9</accession>
<dbReference type="Proteomes" id="UP000591735">
    <property type="component" value="Unassembled WGS sequence"/>
</dbReference>
<dbReference type="EMBL" id="JACHFE010000008">
    <property type="protein sequence ID" value="MBB5322413.1"/>
    <property type="molecule type" value="Genomic_DNA"/>
</dbReference>
<dbReference type="PROSITE" id="PS51677">
    <property type="entry name" value="NODB"/>
    <property type="match status" value="1"/>
</dbReference>
<dbReference type="RefSeq" id="WP_183705594.1">
    <property type="nucleotide sequence ID" value="NZ_JACHFE010000008.1"/>
</dbReference>
<dbReference type="InterPro" id="IPR051398">
    <property type="entry name" value="Polysacch_Deacetylase"/>
</dbReference>
<dbReference type="CDD" id="cd10973">
    <property type="entry name" value="CE4_DAC_u4_5s"/>
    <property type="match status" value="1"/>
</dbReference>
<protein>
    <submittedName>
        <fullName evidence="5">Peptidoglycan/xylan/chitin deacetylase (PgdA/CDA1 family)</fullName>
    </submittedName>
</protein>
<evidence type="ECO:0000256" key="1">
    <source>
        <dbReference type="ARBA" id="ARBA00004613"/>
    </source>
</evidence>
<evidence type="ECO:0000256" key="2">
    <source>
        <dbReference type="ARBA" id="ARBA00022729"/>
    </source>
</evidence>
<comment type="subcellular location">
    <subcellularLocation>
        <location evidence="1">Secreted</location>
    </subcellularLocation>
</comment>
<dbReference type="InterPro" id="IPR002509">
    <property type="entry name" value="NODB_dom"/>
</dbReference>
<evidence type="ECO:0000256" key="3">
    <source>
        <dbReference type="SAM" id="SignalP"/>
    </source>
</evidence>
<dbReference type="GO" id="GO:0016810">
    <property type="term" value="F:hydrolase activity, acting on carbon-nitrogen (but not peptide) bonds"/>
    <property type="evidence" value="ECO:0007669"/>
    <property type="project" value="InterPro"/>
</dbReference>
<evidence type="ECO:0000259" key="4">
    <source>
        <dbReference type="PROSITE" id="PS51677"/>
    </source>
</evidence>
<feature type="chain" id="PRO_5032562352" evidence="3">
    <location>
        <begin position="23"/>
        <end position="341"/>
    </location>
</feature>
<dbReference type="GO" id="GO:0005975">
    <property type="term" value="P:carbohydrate metabolic process"/>
    <property type="evidence" value="ECO:0007669"/>
    <property type="project" value="InterPro"/>
</dbReference>
<dbReference type="GO" id="GO:0005576">
    <property type="term" value="C:extracellular region"/>
    <property type="evidence" value="ECO:0007669"/>
    <property type="project" value="UniProtKB-SubCell"/>
</dbReference>
<reference evidence="5 6" key="1">
    <citation type="submission" date="2020-08" db="EMBL/GenBank/DDBJ databases">
        <title>Genomic Encyclopedia of Type Strains, Phase IV (KMG-IV): sequencing the most valuable type-strain genomes for metagenomic binning, comparative biology and taxonomic classification.</title>
        <authorList>
            <person name="Goeker M."/>
        </authorList>
    </citation>
    <scope>NUCLEOTIDE SEQUENCE [LARGE SCALE GENOMIC DNA]</scope>
    <source>
        <strain evidence="5 6">DSM 22359</strain>
    </source>
</reference>
<dbReference type="PANTHER" id="PTHR34216">
    <property type="match status" value="1"/>
</dbReference>
<comment type="caution">
    <text evidence="5">The sequence shown here is derived from an EMBL/GenBank/DDBJ whole genome shotgun (WGS) entry which is preliminary data.</text>
</comment>
<keyword evidence="6" id="KW-1185">Reference proteome</keyword>
<proteinExistence type="predicted"/>
<keyword evidence="2 3" id="KW-0732">Signal</keyword>
<feature type="signal peptide" evidence="3">
    <location>
        <begin position="1"/>
        <end position="22"/>
    </location>
</feature>